<organism evidence="1 2">
    <name type="scientific">Methylobacterium trifolii</name>
    <dbReference type="NCBI Taxonomy" id="1003092"/>
    <lineage>
        <taxon>Bacteria</taxon>
        <taxon>Pseudomonadati</taxon>
        <taxon>Pseudomonadota</taxon>
        <taxon>Alphaproteobacteria</taxon>
        <taxon>Hyphomicrobiales</taxon>
        <taxon>Methylobacteriaceae</taxon>
        <taxon>Methylobacterium</taxon>
    </lineage>
</organism>
<comment type="caution">
    <text evidence="1">The sequence shown here is derived from an EMBL/GenBank/DDBJ whole genome shotgun (WGS) entry which is preliminary data.</text>
</comment>
<dbReference type="RefSeq" id="WP_238181501.1">
    <property type="nucleotide sequence ID" value="NZ_BPRB01000056.1"/>
</dbReference>
<sequence>MLDIDTASASAERRLERSVAATLRVIAAAHTERQAPPVHAARRHLGEVYGATRLRKRMERDRASA</sequence>
<reference evidence="1" key="2">
    <citation type="submission" date="2021-08" db="EMBL/GenBank/DDBJ databases">
        <authorList>
            <person name="Tani A."/>
            <person name="Ola A."/>
            <person name="Ogura Y."/>
            <person name="Katsura K."/>
            <person name="Hayashi T."/>
        </authorList>
    </citation>
    <scope>NUCLEOTIDE SEQUENCE</scope>
    <source>
        <strain evidence="1">DSM 23632</strain>
    </source>
</reference>
<dbReference type="EMBL" id="BPRB01000056">
    <property type="protein sequence ID" value="GJE58905.1"/>
    <property type="molecule type" value="Genomic_DNA"/>
</dbReference>
<accession>A0ABQ4TYG5</accession>
<gene>
    <name evidence="1" type="ORF">MPOCJGCO_0990</name>
</gene>
<evidence type="ECO:0000313" key="1">
    <source>
        <dbReference type="EMBL" id="GJE58905.1"/>
    </source>
</evidence>
<proteinExistence type="predicted"/>
<keyword evidence="2" id="KW-1185">Reference proteome</keyword>
<protein>
    <submittedName>
        <fullName evidence="1">Uncharacterized protein</fullName>
    </submittedName>
</protein>
<reference evidence="1" key="1">
    <citation type="journal article" date="2021" name="Front. Microbiol.">
        <title>Comprehensive Comparative Genomics and Phenotyping of Methylobacterium Species.</title>
        <authorList>
            <person name="Alessa O."/>
            <person name="Ogura Y."/>
            <person name="Fujitani Y."/>
            <person name="Takami H."/>
            <person name="Hayashi T."/>
            <person name="Sahin N."/>
            <person name="Tani A."/>
        </authorList>
    </citation>
    <scope>NUCLEOTIDE SEQUENCE</scope>
    <source>
        <strain evidence="1">DSM 23632</strain>
    </source>
</reference>
<dbReference type="Proteomes" id="UP001055057">
    <property type="component" value="Unassembled WGS sequence"/>
</dbReference>
<evidence type="ECO:0000313" key="2">
    <source>
        <dbReference type="Proteomes" id="UP001055057"/>
    </source>
</evidence>
<name>A0ABQ4TYG5_9HYPH</name>